<dbReference type="PANTHER" id="PTHR12215:SF10">
    <property type="entry name" value="L-AMINOADIPATE-SEMIALDEHYDE DEHYDROGENASE-PHOSPHOPANTETHEINYL TRANSFERASE"/>
    <property type="match status" value="1"/>
</dbReference>
<organism evidence="4 5">
    <name type="scientific">Micromonospora rubida</name>
    <dbReference type="NCBI Taxonomy" id="2697657"/>
    <lineage>
        <taxon>Bacteria</taxon>
        <taxon>Bacillati</taxon>
        <taxon>Actinomycetota</taxon>
        <taxon>Actinomycetes</taxon>
        <taxon>Micromonosporales</taxon>
        <taxon>Micromonosporaceae</taxon>
        <taxon>Micromonospora</taxon>
    </lineage>
</organism>
<evidence type="ECO:0000256" key="1">
    <source>
        <dbReference type="ARBA" id="ARBA00010990"/>
    </source>
</evidence>
<dbReference type="InterPro" id="IPR050559">
    <property type="entry name" value="P-Pant_transferase_sf"/>
</dbReference>
<evidence type="ECO:0000313" key="5">
    <source>
        <dbReference type="Proteomes" id="UP001611075"/>
    </source>
</evidence>
<dbReference type="GO" id="GO:0016740">
    <property type="term" value="F:transferase activity"/>
    <property type="evidence" value="ECO:0007669"/>
    <property type="project" value="UniProtKB-KW"/>
</dbReference>
<keyword evidence="5" id="KW-1185">Reference proteome</keyword>
<sequence length="238" mass="24538">MSQSAVPGRDTVYVWFGRTTGDRPEAARRLLRRAGGVLLGRAEAEIQVGRDAAGQPLVHAGDAAELPVSVSHAGDAVVVAARRAGPVGVDVEAHRELPAVALARRWYAPEEAAWLADRPAERRAEAFLLLWTAKEAVGKALGRGLRDGGLGRLMPRPGGPGGLLRPVPGPGCLWVGHPRLTGDTAGYRVGTLTGSPALFDATTLTRGPAPFDAAPGPGGLVLAVAVGGRVDGVEIVAD</sequence>
<dbReference type="InterPro" id="IPR008278">
    <property type="entry name" value="4-PPantetheinyl_Trfase_dom"/>
</dbReference>
<reference evidence="4 5" key="1">
    <citation type="submission" date="2024-10" db="EMBL/GenBank/DDBJ databases">
        <title>The Natural Products Discovery Center: Release of the First 8490 Sequenced Strains for Exploring Actinobacteria Biosynthetic Diversity.</title>
        <authorList>
            <person name="Kalkreuter E."/>
            <person name="Kautsar S.A."/>
            <person name="Yang D."/>
            <person name="Bader C.D."/>
            <person name="Teijaro C.N."/>
            <person name="Fluegel L."/>
            <person name="Davis C.M."/>
            <person name="Simpson J.R."/>
            <person name="Lauterbach L."/>
            <person name="Steele A.D."/>
            <person name="Gui C."/>
            <person name="Meng S."/>
            <person name="Li G."/>
            <person name="Viehrig K."/>
            <person name="Ye F."/>
            <person name="Su P."/>
            <person name="Kiefer A.F."/>
            <person name="Nichols A."/>
            <person name="Cepeda A.J."/>
            <person name="Yan W."/>
            <person name="Fan B."/>
            <person name="Jiang Y."/>
            <person name="Adhikari A."/>
            <person name="Zheng C.-J."/>
            <person name="Schuster L."/>
            <person name="Cowan T.M."/>
            <person name="Smanski M.J."/>
            <person name="Chevrette M.G."/>
            <person name="De Carvalho L.P.S."/>
            <person name="Shen B."/>
        </authorList>
    </citation>
    <scope>NUCLEOTIDE SEQUENCE [LARGE SCALE GENOMIC DNA]</scope>
    <source>
        <strain evidence="4 5">NPDC021253</strain>
    </source>
</reference>
<evidence type="ECO:0000313" key="4">
    <source>
        <dbReference type="EMBL" id="MFI0793374.1"/>
    </source>
</evidence>
<dbReference type="PANTHER" id="PTHR12215">
    <property type="entry name" value="PHOSPHOPANTETHEINE TRANSFERASE"/>
    <property type="match status" value="1"/>
</dbReference>
<keyword evidence="2 4" id="KW-0808">Transferase</keyword>
<dbReference type="Proteomes" id="UP001611075">
    <property type="component" value="Unassembled WGS sequence"/>
</dbReference>
<dbReference type="Pfam" id="PF01648">
    <property type="entry name" value="ACPS"/>
    <property type="match status" value="1"/>
</dbReference>
<dbReference type="SUPFAM" id="SSF56214">
    <property type="entry name" value="4'-phosphopantetheinyl transferase"/>
    <property type="match status" value="2"/>
</dbReference>
<name>A0ABW7SKD9_9ACTN</name>
<feature type="domain" description="4'-phosphopantetheinyl transferase" evidence="3">
    <location>
        <begin position="86"/>
        <end position="147"/>
    </location>
</feature>
<dbReference type="InterPro" id="IPR037143">
    <property type="entry name" value="4-PPantetheinyl_Trfase_dom_sf"/>
</dbReference>
<comment type="caution">
    <text evidence="4">The sequence shown here is derived from an EMBL/GenBank/DDBJ whole genome shotgun (WGS) entry which is preliminary data.</text>
</comment>
<evidence type="ECO:0000259" key="3">
    <source>
        <dbReference type="Pfam" id="PF01648"/>
    </source>
</evidence>
<dbReference type="RefSeq" id="WP_396678750.1">
    <property type="nucleotide sequence ID" value="NZ_JBIRPU010000006.1"/>
</dbReference>
<evidence type="ECO:0000256" key="2">
    <source>
        <dbReference type="ARBA" id="ARBA00022679"/>
    </source>
</evidence>
<dbReference type="Gene3D" id="3.90.470.20">
    <property type="entry name" value="4'-phosphopantetheinyl transferase domain"/>
    <property type="match status" value="2"/>
</dbReference>
<proteinExistence type="inferred from homology"/>
<comment type="similarity">
    <text evidence="1">Belongs to the P-Pant transferase superfamily. Gsp/Sfp/HetI/AcpT family.</text>
</comment>
<protein>
    <submittedName>
        <fullName evidence="4">4'-phosphopantetheinyl transferase family protein</fullName>
    </submittedName>
</protein>
<gene>
    <name evidence="4" type="ORF">ACH4OY_11845</name>
</gene>
<dbReference type="EMBL" id="JBIRPU010000006">
    <property type="protein sequence ID" value="MFI0793374.1"/>
    <property type="molecule type" value="Genomic_DNA"/>
</dbReference>
<accession>A0ABW7SKD9</accession>